<proteinExistence type="predicted"/>
<organism evidence="2 3">
    <name type="scientific">Pleurodeles waltl</name>
    <name type="common">Iberian ribbed newt</name>
    <dbReference type="NCBI Taxonomy" id="8319"/>
    <lineage>
        <taxon>Eukaryota</taxon>
        <taxon>Metazoa</taxon>
        <taxon>Chordata</taxon>
        <taxon>Craniata</taxon>
        <taxon>Vertebrata</taxon>
        <taxon>Euteleostomi</taxon>
        <taxon>Amphibia</taxon>
        <taxon>Batrachia</taxon>
        <taxon>Caudata</taxon>
        <taxon>Salamandroidea</taxon>
        <taxon>Salamandridae</taxon>
        <taxon>Pleurodelinae</taxon>
        <taxon>Pleurodeles</taxon>
    </lineage>
</organism>
<dbReference type="EMBL" id="JANPWB010000015">
    <property type="protein sequence ID" value="KAJ1092538.1"/>
    <property type="molecule type" value="Genomic_DNA"/>
</dbReference>
<dbReference type="Proteomes" id="UP001066276">
    <property type="component" value="Chromosome 11"/>
</dbReference>
<evidence type="ECO:0000256" key="1">
    <source>
        <dbReference type="SAM" id="MobiDB-lite"/>
    </source>
</evidence>
<name>A0AAV7LSN5_PLEWA</name>
<gene>
    <name evidence="2" type="ORF">NDU88_005648</name>
</gene>
<evidence type="ECO:0000313" key="3">
    <source>
        <dbReference type="Proteomes" id="UP001066276"/>
    </source>
</evidence>
<dbReference type="AlphaFoldDB" id="A0AAV7LSN5"/>
<accession>A0AAV7LSN5</accession>
<sequence>MAVDWRGLGRKCGGGRKEQAEGEDTALRAPRVTGAEDKRRWHSWLRGGAGEGASSRRHCLTAVHDLGWGHRHQIYERAICAPRCRVSHEGDQRVSLATDCWGRRQWWRQHQAKEGWVELG</sequence>
<reference evidence="2" key="1">
    <citation type="journal article" date="2022" name="bioRxiv">
        <title>Sequencing and chromosome-scale assembly of the giantPleurodeles waltlgenome.</title>
        <authorList>
            <person name="Brown T."/>
            <person name="Elewa A."/>
            <person name="Iarovenko S."/>
            <person name="Subramanian E."/>
            <person name="Araus A.J."/>
            <person name="Petzold A."/>
            <person name="Susuki M."/>
            <person name="Suzuki K.-i.T."/>
            <person name="Hayashi T."/>
            <person name="Toyoda A."/>
            <person name="Oliveira C."/>
            <person name="Osipova E."/>
            <person name="Leigh N.D."/>
            <person name="Simon A."/>
            <person name="Yun M.H."/>
        </authorList>
    </citation>
    <scope>NUCLEOTIDE SEQUENCE</scope>
    <source>
        <strain evidence="2">20211129_DDA</strain>
        <tissue evidence="2">Liver</tissue>
    </source>
</reference>
<feature type="region of interest" description="Disordered" evidence="1">
    <location>
        <begin position="1"/>
        <end position="26"/>
    </location>
</feature>
<evidence type="ECO:0000313" key="2">
    <source>
        <dbReference type="EMBL" id="KAJ1092538.1"/>
    </source>
</evidence>
<protein>
    <submittedName>
        <fullName evidence="2">Uncharacterized protein</fullName>
    </submittedName>
</protein>
<comment type="caution">
    <text evidence="2">The sequence shown here is derived from an EMBL/GenBank/DDBJ whole genome shotgun (WGS) entry which is preliminary data.</text>
</comment>
<keyword evidence="3" id="KW-1185">Reference proteome</keyword>